<reference evidence="2" key="2">
    <citation type="submission" date="2020-09" db="EMBL/GenBank/DDBJ databases">
        <authorList>
            <person name="Sun Q."/>
            <person name="Zhou Y."/>
        </authorList>
    </citation>
    <scope>NUCLEOTIDE SEQUENCE</scope>
    <source>
        <strain evidence="2">CGMCC 1.12187</strain>
    </source>
</reference>
<evidence type="ECO:0000313" key="3">
    <source>
        <dbReference type="Proteomes" id="UP000638848"/>
    </source>
</evidence>
<organism evidence="2 3">
    <name type="scientific">Kocuria dechangensis</name>
    <dbReference type="NCBI Taxonomy" id="1176249"/>
    <lineage>
        <taxon>Bacteria</taxon>
        <taxon>Bacillati</taxon>
        <taxon>Actinomycetota</taxon>
        <taxon>Actinomycetes</taxon>
        <taxon>Micrococcales</taxon>
        <taxon>Micrococcaceae</taxon>
        <taxon>Kocuria</taxon>
    </lineage>
</organism>
<keyword evidence="1" id="KW-1133">Transmembrane helix</keyword>
<dbReference type="AlphaFoldDB" id="A0A917GEV2"/>
<keyword evidence="3" id="KW-1185">Reference proteome</keyword>
<evidence type="ECO:0000256" key="1">
    <source>
        <dbReference type="SAM" id="Phobius"/>
    </source>
</evidence>
<evidence type="ECO:0000313" key="2">
    <source>
        <dbReference type="EMBL" id="GGG42776.1"/>
    </source>
</evidence>
<keyword evidence="1" id="KW-0472">Membrane</keyword>
<proteinExistence type="predicted"/>
<accession>A0A917GEV2</accession>
<feature type="transmembrane region" description="Helical" evidence="1">
    <location>
        <begin position="38"/>
        <end position="56"/>
    </location>
</feature>
<protein>
    <submittedName>
        <fullName evidence="2">Uncharacterized protein</fullName>
    </submittedName>
</protein>
<keyword evidence="1" id="KW-0812">Transmembrane</keyword>
<dbReference type="RefSeq" id="WP_188533922.1">
    <property type="nucleotide sequence ID" value="NZ_BMEQ01000001.1"/>
</dbReference>
<dbReference type="EMBL" id="BMEQ01000001">
    <property type="protein sequence ID" value="GGG42776.1"/>
    <property type="molecule type" value="Genomic_DNA"/>
</dbReference>
<gene>
    <name evidence="2" type="ORF">GCM10011374_01480</name>
</gene>
<comment type="caution">
    <text evidence="2">The sequence shown here is derived from an EMBL/GenBank/DDBJ whole genome shotgun (WGS) entry which is preliminary data.</text>
</comment>
<dbReference type="Proteomes" id="UP000638848">
    <property type="component" value="Unassembled WGS sequence"/>
</dbReference>
<sequence length="94" mass="10277">MNADRVFLAHPAALALLCFVPAVRQKRRPEKAWNPSSAWHATLAVAGMLFVVRWWVETHGADRTSHDRRVALLVVGLSLSPTLPGVLLEMAGAP</sequence>
<reference evidence="2" key="1">
    <citation type="journal article" date="2014" name="Int. J. Syst. Evol. Microbiol.">
        <title>Complete genome sequence of Corynebacterium casei LMG S-19264T (=DSM 44701T), isolated from a smear-ripened cheese.</title>
        <authorList>
            <consortium name="US DOE Joint Genome Institute (JGI-PGF)"/>
            <person name="Walter F."/>
            <person name="Albersmeier A."/>
            <person name="Kalinowski J."/>
            <person name="Ruckert C."/>
        </authorList>
    </citation>
    <scope>NUCLEOTIDE SEQUENCE</scope>
    <source>
        <strain evidence="2">CGMCC 1.12187</strain>
    </source>
</reference>
<name>A0A917GEV2_9MICC</name>
<feature type="transmembrane region" description="Helical" evidence="1">
    <location>
        <begin position="68"/>
        <end position="88"/>
    </location>
</feature>